<evidence type="ECO:0000313" key="1">
    <source>
        <dbReference type="EMBL" id="GHO84370.1"/>
    </source>
</evidence>
<accession>A0ABQ3VEH1</accession>
<dbReference type="EMBL" id="BNJJ01000006">
    <property type="protein sequence ID" value="GHO84370.1"/>
    <property type="molecule type" value="Genomic_DNA"/>
</dbReference>
<dbReference type="Proteomes" id="UP000635565">
    <property type="component" value="Unassembled WGS sequence"/>
</dbReference>
<keyword evidence="2" id="KW-1185">Reference proteome</keyword>
<proteinExistence type="predicted"/>
<dbReference type="RefSeq" id="WP_201361998.1">
    <property type="nucleotide sequence ID" value="NZ_BNJJ01000006.1"/>
</dbReference>
<name>A0ABQ3VEH1_9CHLR</name>
<evidence type="ECO:0000313" key="2">
    <source>
        <dbReference type="Proteomes" id="UP000635565"/>
    </source>
</evidence>
<reference evidence="1 2" key="1">
    <citation type="journal article" date="2021" name="Int. J. Syst. Evol. Microbiol.">
        <title>Reticulibacter mediterranei gen. nov., sp. nov., within the new family Reticulibacteraceae fam. nov., and Ktedonospora formicarum gen. nov., sp. nov., Ktedonobacter robiniae sp. nov., Dictyobacter formicarum sp. nov. and Dictyobacter arantiisoli sp. nov., belonging to the class Ktedonobacteria.</title>
        <authorList>
            <person name="Yabe S."/>
            <person name="Zheng Y."/>
            <person name="Wang C.M."/>
            <person name="Sakai Y."/>
            <person name="Abe K."/>
            <person name="Yokota A."/>
            <person name="Donadio S."/>
            <person name="Cavaletti L."/>
            <person name="Monciardini P."/>
        </authorList>
    </citation>
    <scope>NUCLEOTIDE SEQUENCE [LARGE SCALE GENOMIC DNA]</scope>
    <source>
        <strain evidence="1 2">SOSP1-9</strain>
    </source>
</reference>
<gene>
    <name evidence="1" type="ORF">KSZ_23760</name>
</gene>
<protein>
    <submittedName>
        <fullName evidence="1">Uncharacterized protein</fullName>
    </submittedName>
</protein>
<comment type="caution">
    <text evidence="1">The sequence shown here is derived from an EMBL/GenBank/DDBJ whole genome shotgun (WGS) entry which is preliminary data.</text>
</comment>
<sequence>MRSEREYMELAFRADTIGPSGDDELERSFRHWVSRWGRLTVPTLQRIVVQTQDEREKRIALAAIGYTESEEALPLLRFYLHHGSLEERFMSAWSLWDNHRELAFSVLSQLLQVDLLSEQFASLDHFWILDKYGCVVHVFGQWRDPRVVVIVRQALRYACRMYQQSIEQRLPPGDVELFDDYLCLLAYILGKHHALDVLTDLDIDDDMRTKLLVLLILGHLQEQTNASLSNASRDVCWNRTHPTRSSVISALEKHFGLQEAECERYLHLFCLKMRLIPTGPDDERHKLVGEDGDFPF</sequence>
<organism evidence="1 2">
    <name type="scientific">Dictyobacter formicarum</name>
    <dbReference type="NCBI Taxonomy" id="2778368"/>
    <lineage>
        <taxon>Bacteria</taxon>
        <taxon>Bacillati</taxon>
        <taxon>Chloroflexota</taxon>
        <taxon>Ktedonobacteria</taxon>
        <taxon>Ktedonobacterales</taxon>
        <taxon>Dictyobacteraceae</taxon>
        <taxon>Dictyobacter</taxon>
    </lineage>
</organism>